<reference evidence="12 13" key="1">
    <citation type="journal article" date="2018" name="Evol. Lett.">
        <title>Horizontal gene cluster transfer increased hallucinogenic mushroom diversity.</title>
        <authorList>
            <person name="Reynolds H.T."/>
            <person name="Vijayakumar V."/>
            <person name="Gluck-Thaler E."/>
            <person name="Korotkin H.B."/>
            <person name="Matheny P.B."/>
            <person name="Slot J.C."/>
        </authorList>
    </citation>
    <scope>NUCLEOTIDE SEQUENCE [LARGE SCALE GENOMIC DNA]</scope>
    <source>
        <strain evidence="12 13">SRW20</strain>
    </source>
</reference>
<keyword evidence="5" id="KW-0677">Repeat</keyword>
<keyword evidence="10" id="KW-0547">Nucleotide-binding</keyword>
<gene>
    <name evidence="12" type="ORF">CVT26_014427</name>
</gene>
<evidence type="ECO:0000313" key="12">
    <source>
        <dbReference type="EMBL" id="PPQ84697.1"/>
    </source>
</evidence>
<keyword evidence="6 10" id="KW-0443">Lipid metabolism</keyword>
<evidence type="ECO:0000256" key="2">
    <source>
        <dbReference type="ARBA" id="ARBA00010682"/>
    </source>
</evidence>
<proteinExistence type="inferred from homology"/>
<keyword evidence="10" id="KW-0496">Mitochondrion</keyword>
<dbReference type="PROSITE" id="PS50035">
    <property type="entry name" value="PLD"/>
    <property type="match status" value="1"/>
</dbReference>
<comment type="caution">
    <text evidence="12">The sequence shown here is derived from an EMBL/GenBank/DDBJ whole genome shotgun (WGS) entry which is preliminary data.</text>
</comment>
<evidence type="ECO:0000256" key="4">
    <source>
        <dbReference type="ARBA" id="ARBA00022679"/>
    </source>
</evidence>
<dbReference type="GO" id="GO:0005739">
    <property type="term" value="C:mitochondrion"/>
    <property type="evidence" value="ECO:0007669"/>
    <property type="project" value="UniProtKB-SubCell"/>
</dbReference>
<keyword evidence="8 10" id="KW-1208">Phospholipid metabolism</keyword>
<sequence>MLPPLLAQRTAILSSRYANFCFRRRCLTTSTINPSIRDFASELAKTQPVFHVAPTSVRVLRRPSDFYDALLNMINKAERRIFLSSLYIGSNEEELATLERRLREKPTVKLDFVLDLNRSTRPGKRSTANLLLPLLRQFPTQVNVSMFRSPSLRGMLAKIVPPRFNEGWGTWHAKIYGVDDDVMISGANLNESYFTNRQDRYIYFSDQPELARYCHEFMQLVTPFSYKLLPSGSQSPDTTSSVHSYTQDDYTLHWPEPDTHPHYFNSTAEAAFKSFQKRSRERQSPSPSPKGKAALLFPVIQAGQFNIQEEETIFSKLFRFLSRDSGRPLLDLTSGYFSLYTPYQEHIVSAKNVDCRIVAASPKANGFYGSKGISGRIPEGYTLYEQRFMKAVSKAGRLWRGPSVFEGQGVLLSEWEKPGWTYHAKGIWLSPSSSSLPVLTLFGSTNLNSRSAHIDTELSFFMIVPSEPSSESKDSVDKIPDGTADDECLSLRHELAREIQGIRENAVEWKGGSRNVRWTTRFIVWLVKGML</sequence>
<dbReference type="CDD" id="cd09135">
    <property type="entry name" value="PLDc_PGS1_euk_1"/>
    <property type="match status" value="1"/>
</dbReference>
<dbReference type="EC" id="2.7.8.5" evidence="10"/>
<dbReference type="STRING" id="231916.A0A409X1V8"/>
<dbReference type="PANTHER" id="PTHR12586">
    <property type="entry name" value="CDP-DIACYLGLYCEROL--SERINE O-PHOSPHATIDYLTRANSFERASE"/>
    <property type="match status" value="1"/>
</dbReference>
<dbReference type="GO" id="GO:0032049">
    <property type="term" value="P:cardiolipin biosynthetic process"/>
    <property type="evidence" value="ECO:0007669"/>
    <property type="project" value="InterPro"/>
</dbReference>
<evidence type="ECO:0000256" key="7">
    <source>
        <dbReference type="ARBA" id="ARBA00023209"/>
    </source>
</evidence>
<dbReference type="PANTHER" id="PTHR12586:SF1">
    <property type="entry name" value="CDP-DIACYLGLYCEROL--GLYCEROL-3-PHOSPHATE 3-PHOSPHATIDYLTRANSFERASE, MITOCHONDRIAL"/>
    <property type="match status" value="1"/>
</dbReference>
<evidence type="ECO:0000259" key="11">
    <source>
        <dbReference type="PROSITE" id="PS50035"/>
    </source>
</evidence>
<dbReference type="AlphaFoldDB" id="A0A409X1V8"/>
<dbReference type="OrthoDB" id="10250191at2759"/>
<dbReference type="Gene3D" id="3.30.870.10">
    <property type="entry name" value="Endonuclease Chain A"/>
    <property type="match status" value="2"/>
</dbReference>
<comment type="catalytic activity">
    <reaction evidence="9 10">
        <text>a CDP-1,2-diacyl-sn-glycerol + sn-glycerol 3-phosphate = a 1,2-diacyl-sn-glycero-3-phospho-(1'-sn-glycero-3'-phosphate) + CMP + H(+)</text>
        <dbReference type="Rhea" id="RHEA:12593"/>
        <dbReference type="ChEBI" id="CHEBI:15378"/>
        <dbReference type="ChEBI" id="CHEBI:57597"/>
        <dbReference type="ChEBI" id="CHEBI:58332"/>
        <dbReference type="ChEBI" id="CHEBI:60110"/>
        <dbReference type="ChEBI" id="CHEBI:60377"/>
        <dbReference type="EC" id="2.7.8.5"/>
    </reaction>
</comment>
<dbReference type="InParanoid" id="A0A409X1V8"/>
<keyword evidence="7 10" id="KW-0594">Phospholipid biosynthesis</keyword>
<evidence type="ECO:0000256" key="3">
    <source>
        <dbReference type="ARBA" id="ARBA00022516"/>
    </source>
</evidence>
<keyword evidence="13" id="KW-1185">Reference proteome</keyword>
<dbReference type="GO" id="GO:0008444">
    <property type="term" value="F:CDP-diacylglycerol-glycerol-3-phosphate 3-phosphatidyltransferase activity"/>
    <property type="evidence" value="ECO:0007669"/>
    <property type="project" value="UniProtKB-EC"/>
</dbReference>
<evidence type="ECO:0000256" key="10">
    <source>
        <dbReference type="RuleBase" id="RU365024"/>
    </source>
</evidence>
<keyword evidence="3 10" id="KW-0444">Lipid biosynthesis</keyword>
<accession>A0A409X1V8</accession>
<dbReference type="UniPathway" id="UPA00084">
    <property type="reaction ID" value="UER00503"/>
</dbReference>
<dbReference type="InterPro" id="IPR001736">
    <property type="entry name" value="PLipase_D/transphosphatidylase"/>
</dbReference>
<dbReference type="GO" id="GO:0005524">
    <property type="term" value="F:ATP binding"/>
    <property type="evidence" value="ECO:0007669"/>
    <property type="project" value="UniProtKB-KW"/>
</dbReference>
<evidence type="ECO:0000313" key="13">
    <source>
        <dbReference type="Proteomes" id="UP000284706"/>
    </source>
</evidence>
<name>A0A409X1V8_9AGAR</name>
<keyword evidence="10" id="KW-0067">ATP-binding</keyword>
<dbReference type="InterPro" id="IPR016270">
    <property type="entry name" value="PGS1"/>
</dbReference>
<feature type="domain" description="PLD phosphodiesterase" evidence="11">
    <location>
        <begin position="172"/>
        <end position="193"/>
    </location>
</feature>
<comment type="pathway">
    <text evidence="1 10">Phospholipid metabolism; phosphatidylglycerol biosynthesis; phosphatidylglycerol from CDP-diacylglycerol: step 1/2.</text>
</comment>
<evidence type="ECO:0000256" key="9">
    <source>
        <dbReference type="ARBA" id="ARBA00048586"/>
    </source>
</evidence>
<dbReference type="SUPFAM" id="SSF56024">
    <property type="entry name" value="Phospholipase D/nuclease"/>
    <property type="match status" value="1"/>
</dbReference>
<dbReference type="FunCoup" id="A0A409X1V8">
    <property type="interactions" value="539"/>
</dbReference>
<evidence type="ECO:0000256" key="5">
    <source>
        <dbReference type="ARBA" id="ARBA00022737"/>
    </source>
</evidence>
<comment type="function">
    <text evidence="10">Functions in the biosynthesis of the anionic phospholipids phosphatidylglycerol and cardiolipin.</text>
</comment>
<dbReference type="EMBL" id="NHYE01004425">
    <property type="protein sequence ID" value="PPQ84697.1"/>
    <property type="molecule type" value="Genomic_DNA"/>
</dbReference>
<organism evidence="12 13">
    <name type="scientific">Gymnopilus dilepis</name>
    <dbReference type="NCBI Taxonomy" id="231916"/>
    <lineage>
        <taxon>Eukaryota</taxon>
        <taxon>Fungi</taxon>
        <taxon>Dikarya</taxon>
        <taxon>Basidiomycota</taxon>
        <taxon>Agaricomycotina</taxon>
        <taxon>Agaricomycetes</taxon>
        <taxon>Agaricomycetidae</taxon>
        <taxon>Agaricales</taxon>
        <taxon>Agaricineae</taxon>
        <taxon>Hymenogastraceae</taxon>
        <taxon>Gymnopilus</taxon>
    </lineage>
</organism>
<comment type="subcellular location">
    <subcellularLocation>
        <location evidence="10">Mitochondrion</location>
    </subcellularLocation>
</comment>
<evidence type="ECO:0000256" key="6">
    <source>
        <dbReference type="ARBA" id="ARBA00023098"/>
    </source>
</evidence>
<protein>
    <recommendedName>
        <fullName evidence="10">CDP-diacylglycerol--glycerol-3-phosphate 3-phosphatidyltransferase</fullName>
        <ecNumber evidence="10">2.7.8.5</ecNumber>
    </recommendedName>
</protein>
<evidence type="ECO:0000256" key="1">
    <source>
        <dbReference type="ARBA" id="ARBA00005042"/>
    </source>
</evidence>
<evidence type="ECO:0000256" key="8">
    <source>
        <dbReference type="ARBA" id="ARBA00023264"/>
    </source>
</evidence>
<keyword evidence="4 10" id="KW-0808">Transferase</keyword>
<dbReference type="CDD" id="cd09137">
    <property type="entry name" value="PLDc_PGS1_euk_2"/>
    <property type="match status" value="1"/>
</dbReference>
<dbReference type="Proteomes" id="UP000284706">
    <property type="component" value="Unassembled WGS sequence"/>
</dbReference>
<comment type="similarity">
    <text evidence="2 10">Belongs to the CDP-alcohol phosphatidyltransferase class-II family.</text>
</comment>